<dbReference type="GO" id="GO:0004497">
    <property type="term" value="F:monooxygenase activity"/>
    <property type="evidence" value="ECO:0007669"/>
    <property type="project" value="UniProtKB-KW"/>
</dbReference>
<evidence type="ECO:0000256" key="6">
    <source>
        <dbReference type="SAM" id="MobiDB-lite"/>
    </source>
</evidence>
<dbReference type="GO" id="GO:0071949">
    <property type="term" value="F:FAD binding"/>
    <property type="evidence" value="ECO:0007669"/>
    <property type="project" value="InterPro"/>
</dbReference>
<dbReference type="Proteomes" id="UP000028680">
    <property type="component" value="Chromosome"/>
</dbReference>
<keyword evidence="7" id="KW-0472">Membrane</keyword>
<sequence length="423" mass="46050">MAIWIKPIPRGPQSQPTQGRKTTMHRQALIVGGGIGGLCAAICLRLTGWDVQVFEQAPEITEIGAGLQISPNGVKILEHIGVMERLEPAVFEPEAIEIRMGVSGRPILYLPMKGVAAQRWGARYLQVHRADLITALSARLDALQPGAMQTGCPVRGYAPCKDGAEVILANGRRIQADLVIGADGIHSRIRHQMLGTDAPRFTGNYAWRALVPAAQLGALAPPPSGCIWAGPKKHAVTTYVRGGALVNFVGIVEQRTWREESWSRTGDRQEALADFNGWAPPLLAILEQAEVLHKWALFDRAPLPKWQDGHVMLLGDAAHPMLPSMAQGAVQSLEDGYHLARVLGAAVGPDIVAACARHYAQRIDRSSRVQRVSAQNLQLFHKSSRLAQLMAYAPIWLAGQLTPSLVHRRSDWLYGAPVPPLNI</sequence>
<evidence type="ECO:0000259" key="8">
    <source>
        <dbReference type="Pfam" id="PF01494"/>
    </source>
</evidence>
<dbReference type="Gene3D" id="3.50.50.60">
    <property type="entry name" value="FAD/NAD(P)-binding domain"/>
    <property type="match status" value="1"/>
</dbReference>
<keyword evidence="3" id="KW-0274">FAD</keyword>
<evidence type="ECO:0000256" key="7">
    <source>
        <dbReference type="SAM" id="Phobius"/>
    </source>
</evidence>
<evidence type="ECO:0000313" key="9">
    <source>
        <dbReference type="EMBL" id="AII87396.1"/>
    </source>
</evidence>
<evidence type="ECO:0000256" key="4">
    <source>
        <dbReference type="ARBA" id="ARBA00023002"/>
    </source>
</evidence>
<protein>
    <submittedName>
        <fullName evidence="9">6-hydroxynicotinate 3-monooxygenase</fullName>
        <ecNumber evidence="9">1.14.13.-</ecNumber>
    </submittedName>
</protein>
<evidence type="ECO:0000256" key="3">
    <source>
        <dbReference type="ARBA" id="ARBA00022827"/>
    </source>
</evidence>
<feature type="region of interest" description="Disordered" evidence="6">
    <location>
        <begin position="1"/>
        <end position="20"/>
    </location>
</feature>
<comment type="cofactor">
    <cofactor evidence="1">
        <name>FAD</name>
        <dbReference type="ChEBI" id="CHEBI:57692"/>
    </cofactor>
</comment>
<dbReference type="AlphaFoldDB" id="A0AAN0RJG7"/>
<keyword evidence="7" id="KW-0812">Transmembrane</keyword>
<dbReference type="EC" id="1.14.13.-" evidence="9"/>
<accession>A0AAN0RJG7</accession>
<feature type="transmembrane region" description="Helical" evidence="7">
    <location>
        <begin position="28"/>
        <end position="49"/>
    </location>
</feature>
<keyword evidence="10" id="KW-1185">Reference proteome</keyword>
<organism evidence="9 10">
    <name type="scientific">Planktomarina temperata RCA23</name>
    <dbReference type="NCBI Taxonomy" id="666509"/>
    <lineage>
        <taxon>Bacteria</taxon>
        <taxon>Pseudomonadati</taxon>
        <taxon>Pseudomonadota</taxon>
        <taxon>Alphaproteobacteria</taxon>
        <taxon>Rhodobacterales</taxon>
        <taxon>Paracoccaceae</taxon>
        <taxon>Planktomarina</taxon>
    </lineage>
</organism>
<keyword evidence="2" id="KW-0285">Flavoprotein</keyword>
<name>A0AAN0RJG7_9RHOB</name>
<evidence type="ECO:0000313" key="10">
    <source>
        <dbReference type="Proteomes" id="UP000028680"/>
    </source>
</evidence>
<dbReference type="SUPFAM" id="SSF51905">
    <property type="entry name" value="FAD/NAD(P)-binding domain"/>
    <property type="match status" value="1"/>
</dbReference>
<keyword evidence="7" id="KW-1133">Transmembrane helix</keyword>
<dbReference type="InterPro" id="IPR036188">
    <property type="entry name" value="FAD/NAD-bd_sf"/>
</dbReference>
<dbReference type="InterPro" id="IPR050493">
    <property type="entry name" value="FAD-dep_Monooxygenase_BioMet"/>
</dbReference>
<evidence type="ECO:0000256" key="5">
    <source>
        <dbReference type="ARBA" id="ARBA00023033"/>
    </source>
</evidence>
<dbReference type="KEGG" id="ptp:RCA23_c18650"/>
<reference evidence="9 10" key="1">
    <citation type="journal article" date="2014" name="ISME J.">
        <title>Adaptation of an abundant Roseobacter RCA organism to pelagic systems revealed by genomic and transcriptomic analyses.</title>
        <authorList>
            <person name="Voget S."/>
            <person name="Wemheuer B."/>
            <person name="Brinkhoff T."/>
            <person name="Vollmers J."/>
            <person name="Dietrich S."/>
            <person name="Giebel H.A."/>
            <person name="Beardsley C."/>
            <person name="Sardemann C."/>
            <person name="Bakenhus I."/>
            <person name="Billerbeck S."/>
            <person name="Daniel R."/>
            <person name="Simon M."/>
        </authorList>
    </citation>
    <scope>NUCLEOTIDE SEQUENCE [LARGE SCALE GENOMIC DNA]</scope>
    <source>
        <strain evidence="9 10">RCA23</strain>
    </source>
</reference>
<keyword evidence="5" id="KW-0503">Monooxygenase</keyword>
<proteinExistence type="predicted"/>
<gene>
    <name evidence="9" type="ORF">RCA23_c18650</name>
</gene>
<dbReference type="SUPFAM" id="SSF54373">
    <property type="entry name" value="FAD-linked reductases, C-terminal domain"/>
    <property type="match status" value="1"/>
</dbReference>
<evidence type="ECO:0000256" key="1">
    <source>
        <dbReference type="ARBA" id="ARBA00001974"/>
    </source>
</evidence>
<keyword evidence="4 9" id="KW-0560">Oxidoreductase</keyword>
<dbReference type="PANTHER" id="PTHR13789:SF318">
    <property type="entry name" value="GERANYLGERANYL DIPHOSPHATE REDUCTASE"/>
    <property type="match status" value="1"/>
</dbReference>
<dbReference type="Pfam" id="PF01494">
    <property type="entry name" value="FAD_binding_3"/>
    <property type="match status" value="1"/>
</dbReference>
<dbReference type="InterPro" id="IPR002938">
    <property type="entry name" value="FAD-bd"/>
</dbReference>
<dbReference type="PANTHER" id="PTHR13789">
    <property type="entry name" value="MONOOXYGENASE"/>
    <property type="match status" value="1"/>
</dbReference>
<evidence type="ECO:0000256" key="2">
    <source>
        <dbReference type="ARBA" id="ARBA00022630"/>
    </source>
</evidence>
<feature type="domain" description="FAD-binding" evidence="8">
    <location>
        <begin position="27"/>
        <end position="347"/>
    </location>
</feature>
<dbReference type="EMBL" id="CP003984">
    <property type="protein sequence ID" value="AII87396.1"/>
    <property type="molecule type" value="Genomic_DNA"/>
</dbReference>
<dbReference type="PRINTS" id="PR00420">
    <property type="entry name" value="RNGMNOXGNASE"/>
</dbReference>